<feature type="signal peptide" evidence="1">
    <location>
        <begin position="1"/>
        <end position="21"/>
    </location>
</feature>
<dbReference type="OrthoDB" id="9990076at2"/>
<protein>
    <submittedName>
        <fullName evidence="2">Uncharacterized protein</fullName>
    </submittedName>
</protein>
<proteinExistence type="predicted"/>
<evidence type="ECO:0000313" key="3">
    <source>
        <dbReference type="Proteomes" id="UP000410984"/>
    </source>
</evidence>
<dbReference type="RefSeq" id="WP_059407876.1">
    <property type="nucleotide sequence ID" value="NZ_CABFPH010000014.1"/>
</dbReference>
<sequence>MTTLRKIFVAILRWYGLMAPAAVPEPPPPAAPPRQPLRSTAAPLGYLIRRHVRTIQRDQYELALGPPPPLPPEVRAWLAKMDDSQLRRIIRTADWQIQDHVLAGTAGQCHDLGYVVPLRLSSLTEGSDGREGRSGKGGPGRAWEQHVEAIMTEVNARGYGGPRR</sequence>
<feature type="chain" id="PRO_5021295854" evidence="1">
    <location>
        <begin position="22"/>
        <end position="164"/>
    </location>
</feature>
<evidence type="ECO:0000313" key="2">
    <source>
        <dbReference type="EMBL" id="VUD70876.1"/>
    </source>
</evidence>
<keyword evidence="1" id="KW-0732">Signal</keyword>
<dbReference type="Proteomes" id="UP000410984">
    <property type="component" value="Unassembled WGS sequence"/>
</dbReference>
<accession>A0A509E9B2</accession>
<dbReference type="AlphaFoldDB" id="A0A509E9B2"/>
<name>A0A509E9B2_9HYPH</name>
<dbReference type="EMBL" id="CABFPH010000014">
    <property type="protein sequence ID" value="VUD70876.1"/>
    <property type="molecule type" value="Genomic_DNA"/>
</dbReference>
<reference evidence="2 3" key="1">
    <citation type="submission" date="2019-06" db="EMBL/GenBank/DDBJ databases">
        <authorList>
            <person name="Rodrigo-Torres L."/>
            <person name="Arahal R. D."/>
            <person name="Lucena T."/>
        </authorList>
    </citation>
    <scope>NUCLEOTIDE SEQUENCE [LARGE SCALE GENOMIC DNA]</scope>
    <source>
        <strain evidence="2 3">SB0023/3</strain>
    </source>
</reference>
<organism evidence="2 3">
    <name type="scientific">Methylobacterium symbioticum</name>
    <dbReference type="NCBI Taxonomy" id="2584084"/>
    <lineage>
        <taxon>Bacteria</taxon>
        <taxon>Pseudomonadati</taxon>
        <taxon>Pseudomonadota</taxon>
        <taxon>Alphaproteobacteria</taxon>
        <taxon>Hyphomicrobiales</taxon>
        <taxon>Methylobacteriaceae</taxon>
        <taxon>Methylobacterium</taxon>
    </lineage>
</organism>
<keyword evidence="3" id="KW-1185">Reference proteome</keyword>
<evidence type="ECO:0000256" key="1">
    <source>
        <dbReference type="SAM" id="SignalP"/>
    </source>
</evidence>
<gene>
    <name evidence="2" type="ORF">MET9862_01450</name>
</gene>